<evidence type="ECO:0008006" key="2">
    <source>
        <dbReference type="Google" id="ProtNLM"/>
    </source>
</evidence>
<gene>
    <name evidence="1" type="ORF">BN1051_01116</name>
</gene>
<proteinExistence type="predicted"/>
<accession>A0A078MKD7</accession>
<sequence length="126" mass="13843">MTAAGAQGRSEGRTGLQAEELLVLERQLAAEGAPAYVELLHQEALLVVPGAVLDRSRCIDAIAASPGWDDIDLAPLWYFRNGRSAVHTYRFTGRRGGETYRAVMSSSWVDTPEGARLIHHQQTPER</sequence>
<dbReference type="AlphaFoldDB" id="A0A078MKD7"/>
<dbReference type="SUPFAM" id="SSF54427">
    <property type="entry name" value="NTF2-like"/>
    <property type="match status" value="1"/>
</dbReference>
<dbReference type="PATRIC" id="fig|1461584.3.peg.1107"/>
<protein>
    <recommendedName>
        <fullName evidence="2">DUF4440 domain-containing protein</fullName>
    </recommendedName>
</protein>
<reference evidence="1" key="1">
    <citation type="submission" date="2014-07" db="EMBL/GenBank/DDBJ databases">
        <authorList>
            <person name="Urmite Genomes Urmite Genomes"/>
        </authorList>
    </citation>
    <scope>NUCLEOTIDE SEQUENCE</scope>
    <source>
        <strain evidence="1">11W110_air</strain>
    </source>
</reference>
<name>A0A078MKD7_9MICC</name>
<dbReference type="InterPro" id="IPR032710">
    <property type="entry name" value="NTF2-like_dom_sf"/>
</dbReference>
<evidence type="ECO:0000313" key="1">
    <source>
        <dbReference type="EMBL" id="CEA07793.1"/>
    </source>
</evidence>
<dbReference type="EMBL" id="LN483070">
    <property type="protein sequence ID" value="CEA07793.1"/>
    <property type="molecule type" value="Genomic_DNA"/>
</dbReference>
<organism evidence="1">
    <name type="scientific">Arthrobacter saudimassiliensis</name>
    <dbReference type="NCBI Taxonomy" id="1461584"/>
    <lineage>
        <taxon>Bacteria</taxon>
        <taxon>Bacillati</taxon>
        <taxon>Actinomycetota</taxon>
        <taxon>Actinomycetes</taxon>
        <taxon>Micrococcales</taxon>
        <taxon>Micrococcaceae</taxon>
        <taxon>Arthrobacter</taxon>
    </lineage>
</organism>